<reference evidence="16" key="1">
    <citation type="submission" date="2025-08" db="UniProtKB">
        <authorList>
            <consortium name="RefSeq"/>
        </authorList>
    </citation>
    <scope>IDENTIFICATION</scope>
</reference>
<dbReference type="Gene3D" id="1.20.1070.10">
    <property type="entry name" value="Rhodopsin 7-helix transmembrane proteins"/>
    <property type="match status" value="1"/>
</dbReference>
<keyword evidence="4 13" id="KW-1003">Cell membrane</keyword>
<keyword evidence="8 13" id="KW-0297">G-protein coupled receptor</keyword>
<protein>
    <recommendedName>
        <fullName evidence="13">Vomeronasal type-1 receptor</fullName>
    </recommendedName>
</protein>
<evidence type="ECO:0000256" key="12">
    <source>
        <dbReference type="ARBA" id="ARBA00023224"/>
    </source>
</evidence>
<evidence type="ECO:0000256" key="6">
    <source>
        <dbReference type="ARBA" id="ARBA00022692"/>
    </source>
</evidence>
<feature type="transmembrane region" description="Helical" evidence="13">
    <location>
        <begin position="105"/>
        <end position="125"/>
    </location>
</feature>
<name>A0A1S3A012_ERIEU</name>
<evidence type="ECO:0000256" key="13">
    <source>
        <dbReference type="RuleBase" id="RU364061"/>
    </source>
</evidence>
<evidence type="ECO:0000256" key="9">
    <source>
        <dbReference type="ARBA" id="ARBA00023136"/>
    </source>
</evidence>
<feature type="transmembrane region" description="Helical" evidence="13">
    <location>
        <begin position="213"/>
        <end position="234"/>
    </location>
</feature>
<keyword evidence="15" id="KW-1185">Reference proteome</keyword>
<dbReference type="GO" id="GO:0007606">
    <property type="term" value="P:sensory perception of chemical stimulus"/>
    <property type="evidence" value="ECO:0007669"/>
    <property type="project" value="UniProtKB-ARBA"/>
</dbReference>
<evidence type="ECO:0000256" key="5">
    <source>
        <dbReference type="ARBA" id="ARBA00022507"/>
    </source>
</evidence>
<dbReference type="GO" id="GO:0019236">
    <property type="term" value="P:response to pheromone"/>
    <property type="evidence" value="ECO:0007669"/>
    <property type="project" value="UniProtKB-KW"/>
</dbReference>
<keyword evidence="6 13" id="KW-0812">Transmembrane</keyword>
<evidence type="ECO:0000256" key="3">
    <source>
        <dbReference type="ARBA" id="ARBA00010663"/>
    </source>
</evidence>
<dbReference type="InParanoid" id="A0A1S3A012"/>
<evidence type="ECO:0000256" key="10">
    <source>
        <dbReference type="ARBA" id="ARBA00023170"/>
    </source>
</evidence>
<dbReference type="InterPro" id="IPR004072">
    <property type="entry name" value="Vmron_rcpt_1"/>
</dbReference>
<dbReference type="PROSITE" id="PS50262">
    <property type="entry name" value="G_PROTEIN_RECEP_F1_2"/>
    <property type="match status" value="1"/>
</dbReference>
<organism evidence="15 16">
    <name type="scientific">Erinaceus europaeus</name>
    <name type="common">Western European hedgehog</name>
    <dbReference type="NCBI Taxonomy" id="9365"/>
    <lineage>
        <taxon>Eukaryota</taxon>
        <taxon>Metazoa</taxon>
        <taxon>Chordata</taxon>
        <taxon>Craniata</taxon>
        <taxon>Vertebrata</taxon>
        <taxon>Euteleostomi</taxon>
        <taxon>Mammalia</taxon>
        <taxon>Eutheria</taxon>
        <taxon>Laurasiatheria</taxon>
        <taxon>Eulipotyphla</taxon>
        <taxon>Erinaceidae</taxon>
        <taxon>Erinaceinae</taxon>
        <taxon>Erinaceus</taxon>
    </lineage>
</organism>
<evidence type="ECO:0000313" key="16">
    <source>
        <dbReference type="RefSeq" id="XP_007527233.1"/>
    </source>
</evidence>
<proteinExistence type="inferred from homology"/>
<keyword evidence="12 13" id="KW-0807">Transducer</keyword>
<keyword evidence="5 13" id="KW-0589">Pheromone response</keyword>
<dbReference type="RefSeq" id="XP_007527233.1">
    <property type="nucleotide sequence ID" value="XM_007527171.1"/>
</dbReference>
<feature type="transmembrane region" description="Helical" evidence="13">
    <location>
        <begin position="246"/>
        <end position="263"/>
    </location>
</feature>
<comment type="function">
    <text evidence="1">Putative pheromone receptor.</text>
</comment>
<dbReference type="eggNOG" id="ENOG502RD1P">
    <property type="taxonomic scope" value="Eukaryota"/>
</dbReference>
<dbReference type="Pfam" id="PF03402">
    <property type="entry name" value="V1R"/>
    <property type="match status" value="1"/>
</dbReference>
<comment type="subcellular location">
    <subcellularLocation>
        <location evidence="2 13">Cell membrane</location>
        <topology evidence="2 13">Multi-pass membrane protein</topology>
    </subcellularLocation>
</comment>
<dbReference type="PRINTS" id="PR01534">
    <property type="entry name" value="VOMERONASL1R"/>
</dbReference>
<dbReference type="GO" id="GO:0016503">
    <property type="term" value="F:pheromone receptor activity"/>
    <property type="evidence" value="ECO:0007669"/>
    <property type="project" value="InterPro"/>
</dbReference>
<keyword evidence="10 13" id="KW-0675">Receptor</keyword>
<evidence type="ECO:0000256" key="11">
    <source>
        <dbReference type="ARBA" id="ARBA00023180"/>
    </source>
</evidence>
<sequence>MTIESGVNTLLFQPHAKKPIDLIFTHLSLANVLTIIFTGIPEIILLFGIRHFLNDIGCKVVLYFYRVSRGVSLCTSSYLSLFQAMTLAPRNSRWSWLRGQISTHLFPVCLLFWIINMLLCIRVALMSVLPSNSTKADQVYILKYCIVTDRDVPQLAVFQAGMVSQDFLCVSLMLWTSVYMVKLLFSHHNAIHLVRSSSLCPQTSPEIKAAHTILALMGCFVLFYFTNCCLTIYIGLGHNVQELENYLIFVSCCYPTICPFLLIKNKGRLFR</sequence>
<evidence type="ECO:0000313" key="15">
    <source>
        <dbReference type="Proteomes" id="UP001652624"/>
    </source>
</evidence>
<comment type="similarity">
    <text evidence="3 13">Belongs to the G-protein coupled receptor 1 family.</text>
</comment>
<dbReference type="GeneID" id="103117158"/>
<keyword evidence="7 13" id="KW-1133">Transmembrane helix</keyword>
<accession>A0A1S3A012</accession>
<dbReference type="Proteomes" id="UP001652624">
    <property type="component" value="Chromosome 9"/>
</dbReference>
<feature type="transmembrane region" description="Helical" evidence="13">
    <location>
        <begin position="60"/>
        <end position="85"/>
    </location>
</feature>
<dbReference type="InterPro" id="IPR017452">
    <property type="entry name" value="GPCR_Rhodpsn_7TM"/>
</dbReference>
<dbReference type="SUPFAM" id="SSF81321">
    <property type="entry name" value="Family A G protein-coupled receptor-like"/>
    <property type="match status" value="1"/>
</dbReference>
<keyword evidence="9 13" id="KW-0472">Membrane</keyword>
<feature type="transmembrane region" description="Helical" evidence="13">
    <location>
        <begin position="23"/>
        <end position="48"/>
    </location>
</feature>
<evidence type="ECO:0000256" key="4">
    <source>
        <dbReference type="ARBA" id="ARBA00022475"/>
    </source>
</evidence>
<dbReference type="PANTHER" id="PTHR24062">
    <property type="entry name" value="VOMERONASAL TYPE-1 RECEPTOR"/>
    <property type="match status" value="1"/>
</dbReference>
<keyword evidence="11" id="KW-0325">Glycoprotein</keyword>
<evidence type="ECO:0000259" key="14">
    <source>
        <dbReference type="PROSITE" id="PS50262"/>
    </source>
</evidence>
<feature type="domain" description="G-protein coupled receptors family 1 profile" evidence="14">
    <location>
        <begin position="1"/>
        <end position="262"/>
    </location>
</feature>
<dbReference type="AlphaFoldDB" id="A0A1S3A012"/>
<evidence type="ECO:0000256" key="7">
    <source>
        <dbReference type="ARBA" id="ARBA00022989"/>
    </source>
</evidence>
<dbReference type="FunFam" id="1.20.1070.10:FF:000033">
    <property type="entry name" value="Vomeronasal type-1 receptor"/>
    <property type="match status" value="1"/>
</dbReference>
<dbReference type="OrthoDB" id="9666325at2759"/>
<gene>
    <name evidence="16" type="primary">LOC103117158</name>
</gene>
<evidence type="ECO:0000256" key="2">
    <source>
        <dbReference type="ARBA" id="ARBA00004651"/>
    </source>
</evidence>
<dbReference type="GO" id="GO:0005886">
    <property type="term" value="C:plasma membrane"/>
    <property type="evidence" value="ECO:0007669"/>
    <property type="project" value="UniProtKB-SubCell"/>
</dbReference>
<evidence type="ECO:0000256" key="8">
    <source>
        <dbReference type="ARBA" id="ARBA00023040"/>
    </source>
</evidence>
<evidence type="ECO:0000256" key="1">
    <source>
        <dbReference type="ARBA" id="ARBA00003878"/>
    </source>
</evidence>